<dbReference type="InterPro" id="IPR029052">
    <property type="entry name" value="Metallo-depent_PP-like"/>
</dbReference>
<name>A0A0F9LSF7_9ZZZZ</name>
<sequence>TNQSHKDFFNNGVYWYEVDGMLFVHGGFDYPKHPKDCDIEYLTWDRELIERMKCGLKIKEWKKIFVGHTTTENVDAKPLVIDYHGDKFAKLIKIDCGAGWSGRLCLYNIDTDEYFLSDFARKLNPNNEGR</sequence>
<dbReference type="AlphaFoldDB" id="A0A0F9LSF7"/>
<reference evidence="1" key="1">
    <citation type="journal article" date="2015" name="Nature">
        <title>Complex archaea that bridge the gap between prokaryotes and eukaryotes.</title>
        <authorList>
            <person name="Spang A."/>
            <person name="Saw J.H."/>
            <person name="Jorgensen S.L."/>
            <person name="Zaremba-Niedzwiedzka K."/>
            <person name="Martijn J."/>
            <person name="Lind A.E."/>
            <person name="van Eijk R."/>
            <person name="Schleper C."/>
            <person name="Guy L."/>
            <person name="Ettema T.J."/>
        </authorList>
    </citation>
    <scope>NUCLEOTIDE SEQUENCE</scope>
</reference>
<feature type="non-terminal residue" evidence="1">
    <location>
        <position position="1"/>
    </location>
</feature>
<comment type="caution">
    <text evidence="1">The sequence shown here is derived from an EMBL/GenBank/DDBJ whole genome shotgun (WGS) entry which is preliminary data.</text>
</comment>
<evidence type="ECO:0000313" key="1">
    <source>
        <dbReference type="EMBL" id="KKM67280.1"/>
    </source>
</evidence>
<evidence type="ECO:0008006" key="2">
    <source>
        <dbReference type="Google" id="ProtNLM"/>
    </source>
</evidence>
<protein>
    <recommendedName>
        <fullName evidence="2">Calcineurin-like phosphoesterase domain-containing protein</fullName>
    </recommendedName>
</protein>
<organism evidence="1">
    <name type="scientific">marine sediment metagenome</name>
    <dbReference type="NCBI Taxonomy" id="412755"/>
    <lineage>
        <taxon>unclassified sequences</taxon>
        <taxon>metagenomes</taxon>
        <taxon>ecological metagenomes</taxon>
    </lineage>
</organism>
<dbReference type="EMBL" id="LAZR01010378">
    <property type="protein sequence ID" value="KKM67280.1"/>
    <property type="molecule type" value="Genomic_DNA"/>
</dbReference>
<dbReference type="Gene3D" id="3.60.21.10">
    <property type="match status" value="1"/>
</dbReference>
<gene>
    <name evidence="1" type="ORF">LCGC14_1472780</name>
</gene>
<accession>A0A0F9LSF7</accession>
<proteinExistence type="predicted"/>
<dbReference type="SUPFAM" id="SSF56300">
    <property type="entry name" value="Metallo-dependent phosphatases"/>
    <property type="match status" value="1"/>
</dbReference>